<evidence type="ECO:0000313" key="5">
    <source>
        <dbReference type="Proteomes" id="UP001233999"/>
    </source>
</evidence>
<evidence type="ECO:0000313" key="4">
    <source>
        <dbReference type="EMBL" id="KAJ9583881.1"/>
    </source>
</evidence>
<dbReference type="InterPro" id="IPR007863">
    <property type="entry name" value="Peptidase_M16_C"/>
</dbReference>
<dbReference type="InterPro" id="IPR050361">
    <property type="entry name" value="MPP/UQCRC_Complex"/>
</dbReference>
<dbReference type="GO" id="GO:0005739">
    <property type="term" value="C:mitochondrion"/>
    <property type="evidence" value="ECO:0007669"/>
    <property type="project" value="TreeGrafter"/>
</dbReference>
<gene>
    <name evidence="4" type="ORF">L9F63_021773</name>
</gene>
<dbReference type="AlphaFoldDB" id="A0AAD7ZNY5"/>
<comment type="similarity">
    <text evidence="2">Belongs to the peptidase M16 family.</text>
</comment>
<comment type="caution">
    <text evidence="4">The sequence shown here is derived from an EMBL/GenBank/DDBJ whole genome shotgun (WGS) entry which is preliminary data.</text>
</comment>
<feature type="domain" description="Peptidase M16 C-terminal" evidence="3">
    <location>
        <begin position="3"/>
        <end position="58"/>
    </location>
</feature>
<feature type="non-terminal residue" evidence="4">
    <location>
        <position position="1"/>
    </location>
</feature>
<evidence type="ECO:0000256" key="2">
    <source>
        <dbReference type="ARBA" id="ARBA00007261"/>
    </source>
</evidence>
<dbReference type="Proteomes" id="UP001233999">
    <property type="component" value="Unassembled WGS sequence"/>
</dbReference>
<comment type="function">
    <text evidence="1">Substrate recognition and binding subunit of the essential mitochondrial processing protease (MPP), which cleaves the mitochondrial sequence off newly imported precursors proteins.</text>
</comment>
<dbReference type="Gene3D" id="3.30.830.10">
    <property type="entry name" value="Metalloenzyme, LuxS/M16 peptidase-like"/>
    <property type="match status" value="1"/>
</dbReference>
<dbReference type="Pfam" id="PF05193">
    <property type="entry name" value="Peptidase_M16_C"/>
    <property type="match status" value="1"/>
</dbReference>
<dbReference type="SUPFAM" id="SSF63411">
    <property type="entry name" value="LuxS/MPP-like metallohydrolase"/>
    <property type="match status" value="1"/>
</dbReference>
<dbReference type="GO" id="GO:0006627">
    <property type="term" value="P:protein processing involved in protein targeting to mitochondrion"/>
    <property type="evidence" value="ECO:0007669"/>
    <property type="project" value="TreeGrafter"/>
</dbReference>
<proteinExistence type="inferred from homology"/>
<evidence type="ECO:0000256" key="1">
    <source>
        <dbReference type="ARBA" id="ARBA00002123"/>
    </source>
</evidence>
<dbReference type="GO" id="GO:0046872">
    <property type="term" value="F:metal ion binding"/>
    <property type="evidence" value="ECO:0007669"/>
    <property type="project" value="InterPro"/>
</dbReference>
<reference evidence="4" key="2">
    <citation type="submission" date="2023-05" db="EMBL/GenBank/DDBJ databases">
        <authorList>
            <person name="Fouks B."/>
        </authorList>
    </citation>
    <scope>NUCLEOTIDE SEQUENCE</scope>
    <source>
        <strain evidence="4">Stay&amp;Tobe</strain>
        <tissue evidence="4">Testes</tissue>
    </source>
</reference>
<organism evidence="4 5">
    <name type="scientific">Diploptera punctata</name>
    <name type="common">Pacific beetle cockroach</name>
    <dbReference type="NCBI Taxonomy" id="6984"/>
    <lineage>
        <taxon>Eukaryota</taxon>
        <taxon>Metazoa</taxon>
        <taxon>Ecdysozoa</taxon>
        <taxon>Arthropoda</taxon>
        <taxon>Hexapoda</taxon>
        <taxon>Insecta</taxon>
        <taxon>Pterygota</taxon>
        <taxon>Neoptera</taxon>
        <taxon>Polyneoptera</taxon>
        <taxon>Dictyoptera</taxon>
        <taxon>Blattodea</taxon>
        <taxon>Blaberoidea</taxon>
        <taxon>Blaberidae</taxon>
        <taxon>Diplopterinae</taxon>
        <taxon>Diploptera</taxon>
    </lineage>
</organism>
<evidence type="ECO:0000259" key="3">
    <source>
        <dbReference type="Pfam" id="PF05193"/>
    </source>
</evidence>
<dbReference type="PANTHER" id="PTHR11851">
    <property type="entry name" value="METALLOPROTEASE"/>
    <property type="match status" value="1"/>
</dbReference>
<dbReference type="PANTHER" id="PTHR11851:SF49">
    <property type="entry name" value="MITOCHONDRIAL-PROCESSING PEPTIDASE SUBUNIT ALPHA"/>
    <property type="match status" value="1"/>
</dbReference>
<accession>A0AAD7ZNY5</accession>
<protein>
    <recommendedName>
        <fullName evidence="3">Peptidase M16 C-terminal domain-containing protein</fullName>
    </recommendedName>
</protein>
<keyword evidence="5" id="KW-1185">Reference proteome</keyword>
<dbReference type="EMBL" id="JASPKZ010007506">
    <property type="protein sequence ID" value="KAJ9583881.1"/>
    <property type="molecule type" value="Genomic_DNA"/>
</dbReference>
<dbReference type="InterPro" id="IPR011249">
    <property type="entry name" value="Metalloenz_LuxS/M16"/>
</dbReference>
<sequence>MFSATAYNHAYADSGLFCIHARAPPQNVRDMVEVLVRELVNMAGVLGEPELERAKRQLQSMLLMNLEARPVVFEDIAHQVLATGHRKRPEHFIEAINKVKADDIHRVARKLLKSQPSLTARGKITKLPAMTDIQAGLLDLEGKLPAARIIE</sequence>
<name>A0AAD7ZNY5_DIPPU</name>
<reference evidence="4" key="1">
    <citation type="journal article" date="2023" name="IScience">
        <title>Live-bearing cockroach genome reveals convergent evolutionary mechanisms linked to viviparity in insects and beyond.</title>
        <authorList>
            <person name="Fouks B."/>
            <person name="Harrison M.C."/>
            <person name="Mikhailova A.A."/>
            <person name="Marchal E."/>
            <person name="English S."/>
            <person name="Carruthers M."/>
            <person name="Jennings E.C."/>
            <person name="Chiamaka E.L."/>
            <person name="Frigard R.A."/>
            <person name="Pippel M."/>
            <person name="Attardo G.M."/>
            <person name="Benoit J.B."/>
            <person name="Bornberg-Bauer E."/>
            <person name="Tobe S.S."/>
        </authorList>
    </citation>
    <scope>NUCLEOTIDE SEQUENCE</scope>
    <source>
        <strain evidence="4">Stay&amp;Tobe</strain>
    </source>
</reference>